<comment type="similarity">
    <text evidence="2">Belongs to the mitochondrion-specific ribosomal protein mS31 family.</text>
</comment>
<evidence type="ECO:0000256" key="1">
    <source>
        <dbReference type="ARBA" id="ARBA00004173"/>
    </source>
</evidence>
<evidence type="ECO:0000313" key="11">
    <source>
        <dbReference type="Proteomes" id="UP000824782"/>
    </source>
</evidence>
<keyword evidence="11" id="KW-1185">Reference proteome</keyword>
<evidence type="ECO:0000256" key="5">
    <source>
        <dbReference type="ARBA" id="ARBA00023128"/>
    </source>
</evidence>
<dbReference type="InterPro" id="IPR026299">
    <property type="entry name" value="MRP-S31"/>
</dbReference>
<keyword evidence="6" id="KW-0687">Ribonucleoprotein</keyword>
<proteinExistence type="inferred from homology"/>
<keyword evidence="3" id="KW-0809">Transit peptide</keyword>
<feature type="region of interest" description="Disordered" evidence="9">
    <location>
        <begin position="34"/>
        <end position="108"/>
    </location>
</feature>
<organism evidence="10 11">
    <name type="scientific">Engystomops pustulosus</name>
    <name type="common">Tungara frog</name>
    <name type="synonym">Physalaemus pustulosus</name>
    <dbReference type="NCBI Taxonomy" id="76066"/>
    <lineage>
        <taxon>Eukaryota</taxon>
        <taxon>Metazoa</taxon>
        <taxon>Chordata</taxon>
        <taxon>Craniata</taxon>
        <taxon>Vertebrata</taxon>
        <taxon>Euteleostomi</taxon>
        <taxon>Amphibia</taxon>
        <taxon>Batrachia</taxon>
        <taxon>Anura</taxon>
        <taxon>Neobatrachia</taxon>
        <taxon>Hyloidea</taxon>
        <taxon>Leptodactylidae</taxon>
        <taxon>Leiuperinae</taxon>
        <taxon>Engystomops</taxon>
    </lineage>
</organism>
<dbReference type="PANTHER" id="PTHR13231">
    <property type="entry name" value="MITOCHONDRIAL RIBOSOMAL PROTEIN S31"/>
    <property type="match status" value="1"/>
</dbReference>
<accession>A0AAV7CIZ7</accession>
<evidence type="ECO:0000313" key="10">
    <source>
        <dbReference type="EMBL" id="KAG8585019.1"/>
    </source>
</evidence>
<evidence type="ECO:0000256" key="6">
    <source>
        <dbReference type="ARBA" id="ARBA00023274"/>
    </source>
</evidence>
<comment type="subcellular location">
    <subcellularLocation>
        <location evidence="1">Mitochondrion</location>
    </subcellularLocation>
</comment>
<dbReference type="GO" id="GO:0003735">
    <property type="term" value="F:structural constituent of ribosome"/>
    <property type="evidence" value="ECO:0007669"/>
    <property type="project" value="InterPro"/>
</dbReference>
<dbReference type="AlphaFoldDB" id="A0AAV7CIZ7"/>
<evidence type="ECO:0000256" key="3">
    <source>
        <dbReference type="ARBA" id="ARBA00022946"/>
    </source>
</evidence>
<keyword evidence="5" id="KW-0496">Mitochondrion</keyword>
<name>A0AAV7CIZ7_ENGPU</name>
<evidence type="ECO:0000256" key="4">
    <source>
        <dbReference type="ARBA" id="ARBA00022980"/>
    </source>
</evidence>
<dbReference type="Pfam" id="PF15433">
    <property type="entry name" value="MRP-S31"/>
    <property type="match status" value="1"/>
</dbReference>
<feature type="compositionally biased region" description="Polar residues" evidence="9">
    <location>
        <begin position="56"/>
        <end position="65"/>
    </location>
</feature>
<keyword evidence="4" id="KW-0689">Ribosomal protein</keyword>
<protein>
    <recommendedName>
        <fullName evidence="7">Small ribosomal subunit protein mS31</fullName>
    </recommendedName>
    <alternativeName>
        <fullName evidence="8">28S ribosomal protein S31, mitochondrial</fullName>
    </alternativeName>
</protein>
<dbReference type="Proteomes" id="UP000824782">
    <property type="component" value="Unassembled WGS sequence"/>
</dbReference>
<feature type="compositionally biased region" description="Polar residues" evidence="9">
    <location>
        <begin position="34"/>
        <end position="46"/>
    </location>
</feature>
<evidence type="ECO:0000256" key="9">
    <source>
        <dbReference type="SAM" id="MobiDB-lite"/>
    </source>
</evidence>
<sequence length="293" mass="32692">MYRRALLSLYGGLQLPGNRYTNVVCRHLSASSVLWSEKSTPESNGTAKPPGEAADKTSSPHQAESSEPPKTDLASLLGGMKVEVSSKKKFQAMKKKKGKQQGQESADNIESASRMFQMVAEESQTEEEKPVSKELADAASAVASTYPSQQKQVESELLQQLRLHKQMAEEIRRKGSDISKVISGMKVKKQMPKTGKQMSPEEREFMRDATKKSLYSGKRLKIFPVPAALETSIGTEVSPNLWDLELAKEIAIISEHPPRNGFEEMIQWTKEGKLWTFPVDNEAGLYEEQKWSS</sequence>
<evidence type="ECO:0000256" key="2">
    <source>
        <dbReference type="ARBA" id="ARBA00011057"/>
    </source>
</evidence>
<dbReference type="EMBL" id="WNYA01000002">
    <property type="protein sequence ID" value="KAG8585019.1"/>
    <property type="molecule type" value="Genomic_DNA"/>
</dbReference>
<gene>
    <name evidence="10" type="ORF">GDO81_004867</name>
</gene>
<dbReference type="EMBL" id="WNYA01000002">
    <property type="protein sequence ID" value="KAG8585016.1"/>
    <property type="molecule type" value="Genomic_DNA"/>
</dbReference>
<feature type="compositionally biased region" description="Basic residues" evidence="9">
    <location>
        <begin position="87"/>
        <end position="99"/>
    </location>
</feature>
<reference evidence="10" key="1">
    <citation type="thesis" date="2020" institute="ProQuest LLC" country="789 East Eisenhower Parkway, Ann Arbor, MI, USA">
        <title>Comparative Genomics and Chromosome Evolution.</title>
        <authorList>
            <person name="Mudd A.B."/>
        </authorList>
    </citation>
    <scope>NUCLEOTIDE SEQUENCE</scope>
    <source>
        <strain evidence="10">237g6f4</strain>
        <tissue evidence="10">Blood</tissue>
    </source>
</reference>
<dbReference type="GO" id="GO:0005763">
    <property type="term" value="C:mitochondrial small ribosomal subunit"/>
    <property type="evidence" value="ECO:0007669"/>
    <property type="project" value="InterPro"/>
</dbReference>
<evidence type="ECO:0000256" key="7">
    <source>
        <dbReference type="ARBA" id="ARBA00035133"/>
    </source>
</evidence>
<evidence type="ECO:0000256" key="8">
    <source>
        <dbReference type="ARBA" id="ARBA00035363"/>
    </source>
</evidence>
<dbReference type="PANTHER" id="PTHR13231:SF3">
    <property type="entry name" value="SMALL RIBOSOMAL SUBUNIT PROTEIN MS31"/>
    <property type="match status" value="1"/>
</dbReference>
<comment type="caution">
    <text evidence="10">The sequence shown here is derived from an EMBL/GenBank/DDBJ whole genome shotgun (WGS) entry which is preliminary data.</text>
</comment>